<evidence type="ECO:0000313" key="12">
    <source>
        <dbReference type="EMBL" id="CAD2128963.1"/>
    </source>
</evidence>
<dbReference type="InterPro" id="IPR002076">
    <property type="entry name" value="ELO_fam"/>
</dbReference>
<keyword evidence="10 11" id="KW-0275">Fatty acid biosynthesis</keyword>
<comment type="subcellular location">
    <subcellularLocation>
        <location evidence="1">Membrane</location>
        <topology evidence="1">Multi-pass membrane protein</topology>
    </subcellularLocation>
</comment>
<feature type="transmembrane region" description="Helical" evidence="11">
    <location>
        <begin position="207"/>
        <end position="226"/>
    </location>
</feature>
<evidence type="ECO:0000256" key="10">
    <source>
        <dbReference type="ARBA" id="ARBA00023160"/>
    </source>
</evidence>
<evidence type="ECO:0000256" key="3">
    <source>
        <dbReference type="ARBA" id="ARBA00022516"/>
    </source>
</evidence>
<dbReference type="OrthoDB" id="10259681at2759"/>
<evidence type="ECO:0000256" key="4">
    <source>
        <dbReference type="ARBA" id="ARBA00022679"/>
    </source>
</evidence>
<dbReference type="AlphaFoldDB" id="A0A6V7TNC8"/>
<evidence type="ECO:0000256" key="2">
    <source>
        <dbReference type="ARBA" id="ARBA00005194"/>
    </source>
</evidence>
<feature type="transmembrane region" description="Helical" evidence="11">
    <location>
        <begin position="30"/>
        <end position="51"/>
    </location>
</feature>
<dbReference type="GO" id="GO:0034625">
    <property type="term" value="P:fatty acid elongation, monounsaturated fatty acid"/>
    <property type="evidence" value="ECO:0007669"/>
    <property type="project" value="TreeGrafter"/>
</dbReference>
<dbReference type="Pfam" id="PF01151">
    <property type="entry name" value="ELO"/>
    <property type="match status" value="1"/>
</dbReference>
<evidence type="ECO:0000256" key="1">
    <source>
        <dbReference type="ARBA" id="ARBA00004141"/>
    </source>
</evidence>
<protein>
    <recommendedName>
        <fullName evidence="11">Elongation of very long chain fatty acids protein</fullName>
        <ecNumber evidence="11">2.3.1.199</ecNumber>
    </recommendedName>
    <alternativeName>
        <fullName evidence="11">Very-long-chain 3-oxoacyl-CoA synthase</fullName>
    </alternativeName>
</protein>
<comment type="pathway">
    <text evidence="2">Lipid metabolism; fatty acid biosynthesis.</text>
</comment>
<dbReference type="GO" id="GO:0005789">
    <property type="term" value="C:endoplasmic reticulum membrane"/>
    <property type="evidence" value="ECO:0007669"/>
    <property type="project" value="TreeGrafter"/>
</dbReference>
<dbReference type="GO" id="GO:0042761">
    <property type="term" value="P:very long-chain fatty acid biosynthetic process"/>
    <property type="evidence" value="ECO:0007669"/>
    <property type="project" value="TreeGrafter"/>
</dbReference>
<gene>
    <name evidence="12" type="ORF">MENT_LOCUS2461</name>
</gene>
<feature type="transmembrane region" description="Helical" evidence="11">
    <location>
        <begin position="167"/>
        <end position="187"/>
    </location>
</feature>
<dbReference type="GO" id="GO:0009922">
    <property type="term" value="F:fatty acid elongase activity"/>
    <property type="evidence" value="ECO:0007669"/>
    <property type="project" value="UniProtKB-EC"/>
</dbReference>
<keyword evidence="6 11" id="KW-0276">Fatty acid metabolism</keyword>
<evidence type="ECO:0000256" key="5">
    <source>
        <dbReference type="ARBA" id="ARBA00022692"/>
    </source>
</evidence>
<evidence type="ECO:0000256" key="7">
    <source>
        <dbReference type="ARBA" id="ARBA00022989"/>
    </source>
</evidence>
<proteinExistence type="inferred from homology"/>
<dbReference type="Proteomes" id="UP000580250">
    <property type="component" value="Unassembled WGS sequence"/>
</dbReference>
<dbReference type="GO" id="GO:0030148">
    <property type="term" value="P:sphingolipid biosynthetic process"/>
    <property type="evidence" value="ECO:0007669"/>
    <property type="project" value="TreeGrafter"/>
</dbReference>
<keyword evidence="4 11" id="KW-0808">Transferase</keyword>
<dbReference type="EMBL" id="CAJEWN010000007">
    <property type="protein sequence ID" value="CAD2128963.1"/>
    <property type="molecule type" value="Genomic_DNA"/>
</dbReference>
<feature type="transmembrane region" description="Helical" evidence="11">
    <location>
        <begin position="71"/>
        <end position="92"/>
    </location>
</feature>
<dbReference type="EC" id="2.3.1.199" evidence="11"/>
<keyword evidence="9 11" id="KW-0472">Membrane</keyword>
<dbReference type="UniPathway" id="UPA00094"/>
<evidence type="ECO:0000256" key="11">
    <source>
        <dbReference type="RuleBase" id="RU361115"/>
    </source>
</evidence>
<organism evidence="12 13">
    <name type="scientific">Meloidogyne enterolobii</name>
    <name type="common">Root-knot nematode worm</name>
    <name type="synonym">Meloidogyne mayaguensis</name>
    <dbReference type="NCBI Taxonomy" id="390850"/>
    <lineage>
        <taxon>Eukaryota</taxon>
        <taxon>Metazoa</taxon>
        <taxon>Ecdysozoa</taxon>
        <taxon>Nematoda</taxon>
        <taxon>Chromadorea</taxon>
        <taxon>Rhabditida</taxon>
        <taxon>Tylenchina</taxon>
        <taxon>Tylenchomorpha</taxon>
        <taxon>Tylenchoidea</taxon>
        <taxon>Meloidogynidae</taxon>
        <taxon>Meloidogyninae</taxon>
        <taxon>Meloidogyne</taxon>
    </lineage>
</organism>
<keyword evidence="5 11" id="KW-0812">Transmembrane</keyword>
<feature type="transmembrane region" description="Helical" evidence="11">
    <location>
        <begin position="238"/>
        <end position="258"/>
    </location>
</feature>
<reference evidence="12 13" key="1">
    <citation type="submission" date="2020-08" db="EMBL/GenBank/DDBJ databases">
        <authorList>
            <person name="Koutsovoulos G."/>
            <person name="Danchin GJ E."/>
        </authorList>
    </citation>
    <scope>NUCLEOTIDE SEQUENCE [LARGE SCALE GENOMIC DNA]</scope>
</reference>
<dbReference type="GO" id="GO:0019367">
    <property type="term" value="P:fatty acid elongation, saturated fatty acid"/>
    <property type="evidence" value="ECO:0007669"/>
    <property type="project" value="TreeGrafter"/>
</dbReference>
<evidence type="ECO:0000256" key="8">
    <source>
        <dbReference type="ARBA" id="ARBA00023098"/>
    </source>
</evidence>
<keyword evidence="3 11" id="KW-0444">Lipid biosynthesis</keyword>
<comment type="caution">
    <text evidence="12">The sequence shown here is derived from an EMBL/GenBank/DDBJ whole genome shotgun (WGS) entry which is preliminary data.</text>
</comment>
<comment type="similarity">
    <text evidence="11">Belongs to the ELO family.</text>
</comment>
<evidence type="ECO:0000256" key="6">
    <source>
        <dbReference type="ARBA" id="ARBA00022832"/>
    </source>
</evidence>
<sequence length="272" mass="32656">MPNNFKINFFNLINESYNYEYSKEWVKDNLPIFLIIILFYILLINFSKLFLKNKKIIFNNSINKILALWNLFLAVFSFIGFFRLTPIMFTLIKRNGVIRTYTQITELQINQISGFCIFIWVLSKIPELFDTLFLILKGRPIRFMHWFHHSMSILFGTINFIGDNAYLVWVVWMNFFIHSIMYSYYMLTCFSFRFPKIIPQSLTTLQIIQFLIIIFQLIHIAFLKLFSEKVDCSISSGGFAIGVFTTFIYLKLWIDFYLKQYLNKNKNNWIFN</sequence>
<evidence type="ECO:0000256" key="9">
    <source>
        <dbReference type="ARBA" id="ARBA00023136"/>
    </source>
</evidence>
<comment type="catalytic activity">
    <reaction evidence="11">
        <text>a very-long-chain acyl-CoA + malonyl-CoA + H(+) = a very-long-chain 3-oxoacyl-CoA + CO2 + CoA</text>
        <dbReference type="Rhea" id="RHEA:32727"/>
        <dbReference type="ChEBI" id="CHEBI:15378"/>
        <dbReference type="ChEBI" id="CHEBI:16526"/>
        <dbReference type="ChEBI" id="CHEBI:57287"/>
        <dbReference type="ChEBI" id="CHEBI:57384"/>
        <dbReference type="ChEBI" id="CHEBI:90725"/>
        <dbReference type="ChEBI" id="CHEBI:90736"/>
        <dbReference type="EC" id="2.3.1.199"/>
    </reaction>
</comment>
<evidence type="ECO:0000313" key="13">
    <source>
        <dbReference type="Proteomes" id="UP000580250"/>
    </source>
</evidence>
<dbReference type="GO" id="GO:0034626">
    <property type="term" value="P:fatty acid elongation, polyunsaturated fatty acid"/>
    <property type="evidence" value="ECO:0007669"/>
    <property type="project" value="TreeGrafter"/>
</dbReference>
<dbReference type="PANTHER" id="PTHR11157:SF29">
    <property type="entry name" value="ELONGATION OF LONG CHAIN FATTY ACIDS PROTEIN 5"/>
    <property type="match status" value="1"/>
</dbReference>
<keyword evidence="7 11" id="KW-1133">Transmembrane helix</keyword>
<name>A0A6V7TNC8_MELEN</name>
<accession>A0A6V7TNC8</accession>
<dbReference type="PANTHER" id="PTHR11157">
    <property type="entry name" value="FATTY ACID ACYL TRANSFERASE-RELATED"/>
    <property type="match status" value="1"/>
</dbReference>
<keyword evidence="8 11" id="KW-0443">Lipid metabolism</keyword>